<dbReference type="PROSITE" id="PS00022">
    <property type="entry name" value="EGF_1"/>
    <property type="match status" value="1"/>
</dbReference>
<dbReference type="InterPro" id="IPR009030">
    <property type="entry name" value="Growth_fac_rcpt_cys_sf"/>
</dbReference>
<dbReference type="GO" id="GO:0005509">
    <property type="term" value="F:calcium ion binding"/>
    <property type="evidence" value="ECO:0007669"/>
    <property type="project" value="InterPro"/>
</dbReference>
<keyword evidence="7 8" id="KW-1015">Disulfide bond</keyword>
<evidence type="ECO:0008006" key="15">
    <source>
        <dbReference type="Google" id="ProtNLM"/>
    </source>
</evidence>
<dbReference type="InterPro" id="IPR049883">
    <property type="entry name" value="NOTCH1_EGF-like"/>
</dbReference>
<dbReference type="SMART" id="SM00181">
    <property type="entry name" value="EGF"/>
    <property type="match status" value="7"/>
</dbReference>
<dbReference type="PANTHER" id="PTHR13802">
    <property type="entry name" value="MUCIN 4-RELATED"/>
    <property type="match status" value="1"/>
</dbReference>
<dbReference type="CDD" id="cd00054">
    <property type="entry name" value="EGF_CA"/>
    <property type="match status" value="4"/>
</dbReference>
<comment type="caution">
    <text evidence="13">The sequence shown here is derived from an EMBL/GenBank/DDBJ whole genome shotgun (WGS) entry which is preliminary data.</text>
</comment>
<dbReference type="Pfam" id="PF07645">
    <property type="entry name" value="EGF_CA"/>
    <property type="match status" value="2"/>
</dbReference>
<dbReference type="InterPro" id="IPR056619">
    <property type="entry name" value="C8-3_MUC4"/>
</dbReference>
<dbReference type="PROSITE" id="PS00010">
    <property type="entry name" value="ASX_HYDROXYL"/>
    <property type="match status" value="4"/>
</dbReference>
<reference evidence="13" key="1">
    <citation type="submission" date="2020-06" db="EMBL/GenBank/DDBJ databases">
        <title>Draft genome of Bugula neritina, a colonial animal packing powerful symbionts and potential medicines.</title>
        <authorList>
            <person name="Rayko M."/>
        </authorList>
    </citation>
    <scope>NUCLEOTIDE SEQUENCE [LARGE SCALE GENOMIC DNA]</scope>
    <source>
        <strain evidence="13">Kwan_BN1</strain>
    </source>
</reference>
<sequence>MFFLDGSSTPRESEDSTGSTVEPDESVTAGTTETYTGAADFDLLSADNLYPTGSTNLLDSYSNSDIRFAKICATYKRYVEPLPYFNLDQTRHLSVCNNGMMIFANQPLVESHPRLLNTVPAFKTKGIMAPFWGKSNEATMSQHSDTNKRTQILVNDMERAAMSDDVLELAKQDAAEAGGNEDFVPKWMLVATWVRLPYDDLQCRERSLSHFQNPTESELEHQDCVEHYENLPTNTFQAVYMTDGSYAYVKFIYPEGGISWVYPGITYSDIDGWQSYLASFNGDLDDFAVGGLISGDDDEVDGLTEVISLSNSGSFHFLTVDEAPGNYEDERIGEYVYRVDLFDGTVTAETQCDNWVNEQDLSLVELFNALNPCPTNVLSASRDWRFVWTSTQPDCYESRISRAGFKQRCCYSTNQESLGSLIKALPDAGFVKYESADNDDDVGYKLCCTGSVQLCKLFHIARPINTGEGYLPIATRPAFGDPHFLTSDGVKYTFNGLGEYLFTRIGSDSQIQVRTERVVSSNGEESDATYFSAICVNISGRPRVQIQVNKTAAADTVGVENQLQLIVNGVEENIGLLTESADTAESIDGVDSTIQFQRTPDDSLIVYWEEGVSVTIWTSQQMLAITLGLSSSLIGETIGLTGVYDRNASNEFTFLNGTISELTTNSSDKDIFDWASTFAVSEEDSIMYYTEAGTDWSTYNNNSFVPVFTDDIDSWVWPSTDLENQAFEACGNNTACLYDIYITGDVDAGTSAKQIEEDSEEANRILNNFSPVISGQSSTMANVGEAVALAFSITDPNDDEIKVSTNLDTTIITNVGDLYLFEFTMPDTTAFTFTIIAEDSNGAVATETPTLMICQCVNNATCEELSEIELELVQTSSVLLDCICPTGYTGDTCESDIDACSLVAFPCYPSLPCIDSPAPADEFTYTCGDCSEGYTGDGKSCTDIDECEDESLCSGICINYPGSYACTCESGYRLNDDEKTCDDIDECITQPCHHSCTNTAGSFNCSCDAGYSLNEDGINCDSADPCTDLNTCDADNGLCTKVNGAEVCSCVKGYTLNDDGETCDETDECALGTDACESGCKNTDGGYQCTCNSGYELSSDGRSCQDINECIDINTQCPETKTCSNIPASYECICNPTQVESDGKCITVNPGDPVEEITTEPSKAALKNGVQIDFKDMKLEEYTYEKEELLFENLAKFSNEHCEANDCGFISEESSRKKRNDVTFTAADFYRIKGSPSFDDGNTQAAIYASISDVGILSANDLLTVMTNAQSSIESDLGYVMNAIERVTALTTTTAPKTTLVDEEVSETPKSKTGVYVAIGVSAGLLVVVIVVVLVCLKMKMNKSSKTAPVGAEESAHKNEVVATSMTQRDPEQFHMVETGSARPGSSVRVSEERPGSARPGSGVRVSEEKPGSARPGSGVHGSEERPGSGSKQTQDHSRAHTPTVVHPAPVE</sequence>
<organism evidence="13 14">
    <name type="scientific">Bugula neritina</name>
    <name type="common">Brown bryozoan</name>
    <name type="synonym">Sertularia neritina</name>
    <dbReference type="NCBI Taxonomy" id="10212"/>
    <lineage>
        <taxon>Eukaryota</taxon>
        <taxon>Metazoa</taxon>
        <taxon>Spiralia</taxon>
        <taxon>Lophotrochozoa</taxon>
        <taxon>Bryozoa</taxon>
        <taxon>Gymnolaemata</taxon>
        <taxon>Cheilostomatida</taxon>
        <taxon>Flustrina</taxon>
        <taxon>Buguloidea</taxon>
        <taxon>Bugulidae</taxon>
        <taxon>Bugula</taxon>
    </lineage>
</organism>
<feature type="compositionally biased region" description="Polar residues" evidence="9">
    <location>
        <begin position="1"/>
        <end position="20"/>
    </location>
</feature>
<evidence type="ECO:0000256" key="7">
    <source>
        <dbReference type="ARBA" id="ARBA00023157"/>
    </source>
</evidence>
<dbReference type="Pfam" id="PF12662">
    <property type="entry name" value="cEGF"/>
    <property type="match status" value="1"/>
</dbReference>
<dbReference type="InterPro" id="IPR051495">
    <property type="entry name" value="Epithelial_Barrier/Signaling"/>
</dbReference>
<evidence type="ECO:0000256" key="8">
    <source>
        <dbReference type="PROSITE-ProRule" id="PRU00076"/>
    </source>
</evidence>
<evidence type="ECO:0000256" key="5">
    <source>
        <dbReference type="ARBA" id="ARBA00022989"/>
    </source>
</evidence>
<evidence type="ECO:0000313" key="13">
    <source>
        <dbReference type="EMBL" id="KAF6025325.1"/>
    </source>
</evidence>
<keyword evidence="2 8" id="KW-0245">EGF-like domain</keyword>
<keyword evidence="4" id="KW-0677">Repeat</keyword>
<dbReference type="Proteomes" id="UP000593567">
    <property type="component" value="Unassembled WGS sequence"/>
</dbReference>
<dbReference type="Pfam" id="PF06119">
    <property type="entry name" value="NIDO"/>
    <property type="match status" value="1"/>
</dbReference>
<evidence type="ECO:0000259" key="12">
    <source>
        <dbReference type="PROSITE" id="PS51233"/>
    </source>
</evidence>
<dbReference type="PROSITE" id="PS51233">
    <property type="entry name" value="VWFD"/>
    <property type="match status" value="1"/>
</dbReference>
<feature type="disulfide bond" evidence="8">
    <location>
        <begin position="947"/>
        <end position="957"/>
    </location>
</feature>
<dbReference type="PROSITE" id="PS50026">
    <property type="entry name" value="EGF_3"/>
    <property type="match status" value="2"/>
</dbReference>
<dbReference type="GO" id="GO:0016020">
    <property type="term" value="C:membrane"/>
    <property type="evidence" value="ECO:0007669"/>
    <property type="project" value="UniProtKB-SubCell"/>
</dbReference>
<dbReference type="GO" id="GO:0007160">
    <property type="term" value="P:cell-matrix adhesion"/>
    <property type="evidence" value="ECO:0007669"/>
    <property type="project" value="InterPro"/>
</dbReference>
<comment type="subcellular location">
    <subcellularLocation>
        <location evidence="1">Membrane</location>
    </subcellularLocation>
</comment>
<dbReference type="InterPro" id="IPR000742">
    <property type="entry name" value="EGF"/>
</dbReference>
<evidence type="ECO:0000256" key="6">
    <source>
        <dbReference type="ARBA" id="ARBA00023136"/>
    </source>
</evidence>
<evidence type="ECO:0000313" key="14">
    <source>
        <dbReference type="Proteomes" id="UP000593567"/>
    </source>
</evidence>
<dbReference type="PANTHER" id="PTHR13802:SF52">
    <property type="entry name" value="MUCIN-4"/>
    <property type="match status" value="1"/>
</dbReference>
<evidence type="ECO:0000256" key="4">
    <source>
        <dbReference type="ARBA" id="ARBA00022737"/>
    </source>
</evidence>
<keyword evidence="14" id="KW-1185">Reference proteome</keyword>
<dbReference type="FunFam" id="2.10.25.10:FF:000240">
    <property type="entry name" value="Vitamin K-dependent protein S"/>
    <property type="match status" value="1"/>
</dbReference>
<keyword evidence="5 10" id="KW-1133">Transmembrane helix</keyword>
<feature type="domain" description="EGF-like" evidence="11">
    <location>
        <begin position="943"/>
        <end position="982"/>
    </location>
</feature>
<comment type="caution">
    <text evidence="8">Lacks conserved residue(s) required for the propagation of feature annotation.</text>
</comment>
<dbReference type="EMBL" id="VXIV02002474">
    <property type="protein sequence ID" value="KAF6025325.1"/>
    <property type="molecule type" value="Genomic_DNA"/>
</dbReference>
<feature type="region of interest" description="Disordered" evidence="9">
    <location>
        <begin position="1378"/>
        <end position="1452"/>
    </location>
</feature>
<dbReference type="InterPro" id="IPR018097">
    <property type="entry name" value="EGF_Ca-bd_CS"/>
</dbReference>
<dbReference type="SMART" id="SM00179">
    <property type="entry name" value="EGF_CA"/>
    <property type="match status" value="5"/>
</dbReference>
<accession>A0A7J7JGU5</accession>
<keyword evidence="3 10" id="KW-0812">Transmembrane</keyword>
<keyword evidence="6 10" id="KW-0472">Membrane</keyword>
<protein>
    <recommendedName>
        <fullName evidence="15">Mucin-like protein</fullName>
    </recommendedName>
</protein>
<evidence type="ECO:0000259" key="11">
    <source>
        <dbReference type="PROSITE" id="PS50026"/>
    </source>
</evidence>
<dbReference type="SUPFAM" id="SSF57184">
    <property type="entry name" value="Growth factor receptor domain"/>
    <property type="match status" value="2"/>
</dbReference>
<evidence type="ECO:0000256" key="1">
    <source>
        <dbReference type="ARBA" id="ARBA00004370"/>
    </source>
</evidence>
<dbReference type="InterPro" id="IPR001881">
    <property type="entry name" value="EGF-like_Ca-bd_dom"/>
</dbReference>
<evidence type="ECO:0000256" key="10">
    <source>
        <dbReference type="SAM" id="Phobius"/>
    </source>
</evidence>
<feature type="domain" description="VWFD" evidence="12">
    <location>
        <begin position="474"/>
        <end position="686"/>
    </location>
</feature>
<gene>
    <name evidence="13" type="ORF">EB796_016380</name>
</gene>
<dbReference type="InterPro" id="IPR026823">
    <property type="entry name" value="cEGF"/>
</dbReference>
<proteinExistence type="predicted"/>
<dbReference type="InterPro" id="IPR000152">
    <property type="entry name" value="EGF-type_Asp/Asn_hydroxyl_site"/>
</dbReference>
<dbReference type="InterPro" id="IPR003886">
    <property type="entry name" value="NIDO_dom"/>
</dbReference>
<dbReference type="OrthoDB" id="10050617at2759"/>
<dbReference type="Pfam" id="PF00094">
    <property type="entry name" value="VWD"/>
    <property type="match status" value="1"/>
</dbReference>
<dbReference type="PROSITE" id="PS01187">
    <property type="entry name" value="EGF_CA"/>
    <property type="match status" value="2"/>
</dbReference>
<feature type="transmembrane region" description="Helical" evidence="10">
    <location>
        <begin position="1315"/>
        <end position="1337"/>
    </location>
</feature>
<dbReference type="Pfam" id="PF23263">
    <property type="entry name" value="C8-3_MUC4"/>
    <property type="match status" value="1"/>
</dbReference>
<evidence type="ECO:0000256" key="9">
    <source>
        <dbReference type="SAM" id="MobiDB-lite"/>
    </source>
</evidence>
<feature type="domain" description="EGF-like" evidence="11">
    <location>
        <begin position="983"/>
        <end position="1021"/>
    </location>
</feature>
<dbReference type="PROSITE" id="PS01186">
    <property type="entry name" value="EGF_2"/>
    <property type="match status" value="5"/>
</dbReference>
<name>A0A7J7JGU5_BUGNE</name>
<dbReference type="Gene3D" id="2.10.25.10">
    <property type="entry name" value="Laminin"/>
    <property type="match status" value="6"/>
</dbReference>
<evidence type="ECO:0000256" key="2">
    <source>
        <dbReference type="ARBA" id="ARBA00022536"/>
    </source>
</evidence>
<dbReference type="InterPro" id="IPR001846">
    <property type="entry name" value="VWF_type-D"/>
</dbReference>
<evidence type="ECO:0000256" key="3">
    <source>
        <dbReference type="ARBA" id="ARBA00022692"/>
    </source>
</evidence>
<feature type="region of interest" description="Disordered" evidence="9">
    <location>
        <begin position="1"/>
        <end position="29"/>
    </location>
</feature>
<dbReference type="SMART" id="SM00216">
    <property type="entry name" value="VWD"/>
    <property type="match status" value="1"/>
</dbReference>